<evidence type="ECO:0000259" key="1">
    <source>
        <dbReference type="PROSITE" id="PS50011"/>
    </source>
</evidence>
<keyword evidence="3" id="KW-1185">Reference proteome</keyword>
<dbReference type="Gene3D" id="1.10.510.10">
    <property type="entry name" value="Transferase(Phosphotransferase) domain 1"/>
    <property type="match status" value="1"/>
</dbReference>
<dbReference type="EMBL" id="JAULSV010000003">
    <property type="protein sequence ID" value="KAK0649801.1"/>
    <property type="molecule type" value="Genomic_DNA"/>
</dbReference>
<dbReference type="SMART" id="SM00220">
    <property type="entry name" value="S_TKc"/>
    <property type="match status" value="1"/>
</dbReference>
<comment type="caution">
    <text evidence="2">The sequence shown here is derived from an EMBL/GenBank/DDBJ whole genome shotgun (WGS) entry which is preliminary data.</text>
</comment>
<dbReference type="PROSITE" id="PS50011">
    <property type="entry name" value="PROTEIN_KINASE_DOM"/>
    <property type="match status" value="1"/>
</dbReference>
<evidence type="ECO:0000313" key="2">
    <source>
        <dbReference type="EMBL" id="KAK0649801.1"/>
    </source>
</evidence>
<dbReference type="GO" id="GO:0004672">
    <property type="term" value="F:protein kinase activity"/>
    <property type="evidence" value="ECO:0007669"/>
    <property type="project" value="InterPro"/>
</dbReference>
<sequence length="240" mass="27270">MIGTTGLFYRFSTHLVYKSNVTPREARLMESAGSSVTLPPISRVVWKGSHPAIGTKAIIMELGRKFKSREVPPENRRAVVVEMFRLLERLHNDAGIVHGDVKEGNFLWGRDGKLRIVDFSSARFITEGKAGWNESFATEAYFSPARMRKREEARRERERSGRGDRNGVVLGEGGVVPAPTVFDDYYALAVTLWGMYSGKRPGKRQFNQKTIWRTDLAEVEDDMVRAWIKKVFKMAGCRLL</sequence>
<accession>A0AA39YBX2</accession>
<dbReference type="AlphaFoldDB" id="A0AA39YBX2"/>
<organism evidence="2 3">
    <name type="scientific">Cercophora newfieldiana</name>
    <dbReference type="NCBI Taxonomy" id="92897"/>
    <lineage>
        <taxon>Eukaryota</taxon>
        <taxon>Fungi</taxon>
        <taxon>Dikarya</taxon>
        <taxon>Ascomycota</taxon>
        <taxon>Pezizomycotina</taxon>
        <taxon>Sordariomycetes</taxon>
        <taxon>Sordariomycetidae</taxon>
        <taxon>Sordariales</taxon>
        <taxon>Lasiosphaeriaceae</taxon>
        <taxon>Cercophora</taxon>
    </lineage>
</organism>
<dbReference type="Proteomes" id="UP001174936">
    <property type="component" value="Unassembled WGS sequence"/>
</dbReference>
<dbReference type="SUPFAM" id="SSF56112">
    <property type="entry name" value="Protein kinase-like (PK-like)"/>
    <property type="match status" value="1"/>
</dbReference>
<keyword evidence="2" id="KW-0418">Kinase</keyword>
<proteinExistence type="predicted"/>
<feature type="non-terminal residue" evidence="2">
    <location>
        <position position="240"/>
    </location>
</feature>
<dbReference type="Pfam" id="PF00069">
    <property type="entry name" value="Pkinase"/>
    <property type="match status" value="1"/>
</dbReference>
<dbReference type="InterPro" id="IPR011009">
    <property type="entry name" value="Kinase-like_dom_sf"/>
</dbReference>
<evidence type="ECO:0000313" key="3">
    <source>
        <dbReference type="Proteomes" id="UP001174936"/>
    </source>
</evidence>
<keyword evidence="2" id="KW-0808">Transferase</keyword>
<dbReference type="InterPro" id="IPR000719">
    <property type="entry name" value="Prot_kinase_dom"/>
</dbReference>
<name>A0AA39YBX2_9PEZI</name>
<protein>
    <submittedName>
        <fullName evidence="2">Kinase-like domain-containing protein</fullName>
    </submittedName>
</protein>
<feature type="domain" description="Protein kinase" evidence="1">
    <location>
        <begin position="1"/>
        <end position="240"/>
    </location>
</feature>
<dbReference type="GO" id="GO:0005524">
    <property type="term" value="F:ATP binding"/>
    <property type="evidence" value="ECO:0007669"/>
    <property type="project" value="InterPro"/>
</dbReference>
<reference evidence="2" key="1">
    <citation type="submission" date="2023-06" db="EMBL/GenBank/DDBJ databases">
        <title>Genome-scale phylogeny and comparative genomics of the fungal order Sordariales.</title>
        <authorList>
            <consortium name="Lawrence Berkeley National Laboratory"/>
            <person name="Hensen N."/>
            <person name="Bonometti L."/>
            <person name="Westerberg I."/>
            <person name="Brannstrom I.O."/>
            <person name="Guillou S."/>
            <person name="Cros-Aarteil S."/>
            <person name="Calhoun S."/>
            <person name="Haridas S."/>
            <person name="Kuo A."/>
            <person name="Mondo S."/>
            <person name="Pangilinan J."/>
            <person name="Riley R."/>
            <person name="Labutti K."/>
            <person name="Andreopoulos B."/>
            <person name="Lipzen A."/>
            <person name="Chen C."/>
            <person name="Yanf M."/>
            <person name="Daum C."/>
            <person name="Ng V."/>
            <person name="Clum A."/>
            <person name="Steindorff A."/>
            <person name="Ohm R."/>
            <person name="Martin F."/>
            <person name="Silar P."/>
            <person name="Natvig D."/>
            <person name="Lalanne C."/>
            <person name="Gautier V."/>
            <person name="Ament-Velasquez S.L."/>
            <person name="Kruys A."/>
            <person name="Hutchinson M.I."/>
            <person name="Powell A.J."/>
            <person name="Barry K."/>
            <person name="Miller A.N."/>
            <person name="Grigoriev I.V."/>
            <person name="Debuchy R."/>
            <person name="Gladieux P."/>
            <person name="Thoren M.H."/>
            <person name="Johannesson H."/>
        </authorList>
    </citation>
    <scope>NUCLEOTIDE SEQUENCE</scope>
    <source>
        <strain evidence="2">SMH2532-1</strain>
    </source>
</reference>
<gene>
    <name evidence="2" type="ORF">B0T16DRAFT_350684</name>
</gene>